<evidence type="ECO:0000256" key="1">
    <source>
        <dbReference type="SAM" id="SignalP"/>
    </source>
</evidence>
<organism evidence="2 3">
    <name type="scientific">Bacillus seohaeanensis</name>
    <dbReference type="NCBI Taxonomy" id="284580"/>
    <lineage>
        <taxon>Bacteria</taxon>
        <taxon>Bacillati</taxon>
        <taxon>Bacillota</taxon>
        <taxon>Bacilli</taxon>
        <taxon>Bacillales</taxon>
        <taxon>Bacillaceae</taxon>
        <taxon>Bacillus</taxon>
    </lineage>
</organism>
<dbReference type="Pfam" id="PF11579">
    <property type="entry name" value="DUF3238"/>
    <property type="match status" value="1"/>
</dbReference>
<sequence>MKKRTLSGLLLSSVLALSIANPASADEKDLKVEIEPSDKQITLDWNDTGATYKIFDNKKLIWEGVKSEAVISNLKSKHLYSFNLVSFDENNKENYATKINTQTAAAENKSINFLTANNTPSIDEGFIDAVVNSDNIFLKLRNSIIDEHDGKVEIYKNNKLVSTTTEKNYTDTDVLEGKTYNYRFVLRKKLSNVEIEKAKQYLNENNIEITPEIKEEVFYEPYEYTKVVTVPEDSQITTFWSPPADPAANQIGFMYRTFIPNKFVPARSLVDGWTSGYQFGGDNRGFSFNGGTARTTAEAVVTFTSSSSKLNTRKEIASSHLYNSSGRLLESSPGKGSITFDRGLTNKDQLFFRIDHSAAVGFSDAPQWITPDIDYTVGINAYRDGSISASGTRDQAPNHEFYIYSPYSSFIVPLFQATNKGFSYLAPIFPNASINISRQ</sequence>
<dbReference type="InterPro" id="IPR021631">
    <property type="entry name" value="DUF3238"/>
</dbReference>
<dbReference type="RefSeq" id="WP_377938367.1">
    <property type="nucleotide sequence ID" value="NZ_JBHUMF010000037.1"/>
</dbReference>
<protein>
    <submittedName>
        <fullName evidence="2">DUF3238 domain-containing protein</fullName>
    </submittedName>
</protein>
<name>A0ABW5RY43_9BACI</name>
<feature type="signal peptide" evidence="1">
    <location>
        <begin position="1"/>
        <end position="25"/>
    </location>
</feature>
<keyword evidence="1" id="KW-0732">Signal</keyword>
<feature type="chain" id="PRO_5046519681" evidence="1">
    <location>
        <begin position="26"/>
        <end position="439"/>
    </location>
</feature>
<proteinExistence type="predicted"/>
<comment type="caution">
    <text evidence="2">The sequence shown here is derived from an EMBL/GenBank/DDBJ whole genome shotgun (WGS) entry which is preliminary data.</text>
</comment>
<dbReference type="Proteomes" id="UP001597506">
    <property type="component" value="Unassembled WGS sequence"/>
</dbReference>
<evidence type="ECO:0000313" key="3">
    <source>
        <dbReference type="Proteomes" id="UP001597506"/>
    </source>
</evidence>
<dbReference type="Gene3D" id="2.60.40.10">
    <property type="entry name" value="Immunoglobulins"/>
    <property type="match status" value="1"/>
</dbReference>
<gene>
    <name evidence="2" type="ORF">ACFSUL_21265</name>
</gene>
<reference evidence="3" key="1">
    <citation type="journal article" date="2019" name="Int. J. Syst. Evol. Microbiol.">
        <title>The Global Catalogue of Microorganisms (GCM) 10K type strain sequencing project: providing services to taxonomists for standard genome sequencing and annotation.</title>
        <authorList>
            <consortium name="The Broad Institute Genomics Platform"/>
            <consortium name="The Broad Institute Genome Sequencing Center for Infectious Disease"/>
            <person name="Wu L."/>
            <person name="Ma J."/>
        </authorList>
    </citation>
    <scope>NUCLEOTIDE SEQUENCE [LARGE SCALE GENOMIC DNA]</scope>
    <source>
        <strain evidence="3">KCTC 3913</strain>
    </source>
</reference>
<accession>A0ABW5RY43</accession>
<evidence type="ECO:0000313" key="2">
    <source>
        <dbReference type="EMBL" id="MFD2683245.1"/>
    </source>
</evidence>
<dbReference type="InterPro" id="IPR013783">
    <property type="entry name" value="Ig-like_fold"/>
</dbReference>
<dbReference type="EMBL" id="JBHUMF010000037">
    <property type="protein sequence ID" value="MFD2683245.1"/>
    <property type="molecule type" value="Genomic_DNA"/>
</dbReference>
<keyword evidence="3" id="KW-1185">Reference proteome</keyword>